<dbReference type="Proteomes" id="UP001597114">
    <property type="component" value="Unassembled WGS sequence"/>
</dbReference>
<evidence type="ECO:0000313" key="2">
    <source>
        <dbReference type="Proteomes" id="UP001597114"/>
    </source>
</evidence>
<gene>
    <name evidence="1" type="ORF">ACFSJD_18865</name>
</gene>
<name>A0ABW4EX91_9PSEU</name>
<dbReference type="PANTHER" id="PTHR30528:SF0">
    <property type="entry name" value="CYTOPLASMIC PROTEIN"/>
    <property type="match status" value="1"/>
</dbReference>
<dbReference type="PANTHER" id="PTHR30528">
    <property type="entry name" value="CYTOPLASMIC PROTEIN"/>
    <property type="match status" value="1"/>
</dbReference>
<reference evidence="2" key="1">
    <citation type="journal article" date="2019" name="Int. J. Syst. Evol. Microbiol.">
        <title>The Global Catalogue of Microorganisms (GCM) 10K type strain sequencing project: providing services to taxonomists for standard genome sequencing and annotation.</title>
        <authorList>
            <consortium name="The Broad Institute Genomics Platform"/>
            <consortium name="The Broad Institute Genome Sequencing Center for Infectious Disease"/>
            <person name="Wu L."/>
            <person name="Ma J."/>
        </authorList>
    </citation>
    <scope>NUCLEOTIDE SEQUENCE [LARGE SCALE GENOMIC DNA]</scope>
    <source>
        <strain evidence="2">CCM 7043</strain>
    </source>
</reference>
<comment type="caution">
    <text evidence="1">The sequence shown here is derived from an EMBL/GenBank/DDBJ whole genome shotgun (WGS) entry which is preliminary data.</text>
</comment>
<sequence length="418" mass="46087">MTPPSSVETIGAAAARRAALAAQGFADPRPAGPITRRHLVRTLDRIRLLQLDSVNVAVRAHYMPLYSRLGPYPRELVDDAAWSHSARRPRLLAEYWAHEASLLPVEDWPLLRAGAKRDGWWRHYGALVERHPGLVDDVLAAVKELGPIGAGALETAVGGPARPRPPGASWWERSDVKRICEYLFGIGALTTGTRRHFQRLYDLPERVLPPHVLAAPPPSQEEAARALVLRSAAALGVATETDLRDYYRLAPATHRAALLALVKAGELEPVEVRGWARPGYRVPGARVPRRIAGRALLCPFDPLIWERARTERIFGFRYRIEIYVPEPKREYGYYVFPFLLDGELVARVDIKADRRAGVLRVPGAFAEPGADLPRVTAELAGALREMADWLELDAVVAGERGDLAAPLASAVHASHSLT</sequence>
<organism evidence="1 2">
    <name type="scientific">Pseudonocardia yunnanensis</name>
    <dbReference type="NCBI Taxonomy" id="58107"/>
    <lineage>
        <taxon>Bacteria</taxon>
        <taxon>Bacillati</taxon>
        <taxon>Actinomycetota</taxon>
        <taxon>Actinomycetes</taxon>
        <taxon>Pseudonocardiales</taxon>
        <taxon>Pseudonocardiaceae</taxon>
        <taxon>Pseudonocardia</taxon>
    </lineage>
</organism>
<protein>
    <submittedName>
        <fullName evidence="1">Winged helix-turn-helix domain-containing protein</fullName>
    </submittedName>
</protein>
<evidence type="ECO:0000313" key="1">
    <source>
        <dbReference type="EMBL" id="MFD1519562.1"/>
    </source>
</evidence>
<dbReference type="InterPro" id="IPR009351">
    <property type="entry name" value="AlkZ-like"/>
</dbReference>
<proteinExistence type="predicted"/>
<accession>A0ABW4EX91</accession>
<keyword evidence="2" id="KW-1185">Reference proteome</keyword>
<dbReference type="EMBL" id="JBHUCO010000018">
    <property type="protein sequence ID" value="MFD1519562.1"/>
    <property type="molecule type" value="Genomic_DNA"/>
</dbReference>
<dbReference type="Pfam" id="PF06224">
    <property type="entry name" value="AlkZ-like"/>
    <property type="match status" value="1"/>
</dbReference>
<dbReference type="RefSeq" id="WP_344725313.1">
    <property type="nucleotide sequence ID" value="NZ_BAAAUS010000030.1"/>
</dbReference>